<evidence type="ECO:0008006" key="7">
    <source>
        <dbReference type="Google" id="ProtNLM"/>
    </source>
</evidence>
<gene>
    <name evidence="5" type="ORF">KIMH_14290</name>
</gene>
<dbReference type="Gene3D" id="3.80.10.10">
    <property type="entry name" value="Ribonuclease Inhibitor"/>
    <property type="match status" value="1"/>
</dbReference>
<keyword evidence="3" id="KW-1133">Transmembrane helix</keyword>
<dbReference type="EMBL" id="AP026800">
    <property type="protein sequence ID" value="BDR55318.1"/>
    <property type="molecule type" value="Genomic_DNA"/>
</dbReference>
<accession>A0ABM8BEG3</accession>
<feature type="compositionally biased region" description="Basic and acidic residues" evidence="2">
    <location>
        <begin position="419"/>
        <end position="430"/>
    </location>
</feature>
<dbReference type="InterPro" id="IPR042229">
    <property type="entry name" value="Listeria/Bacterioides_rpt_sf"/>
</dbReference>
<dbReference type="InterPro" id="IPR013378">
    <property type="entry name" value="InlB-like_B-rpt"/>
</dbReference>
<dbReference type="RefSeq" id="WP_317642812.1">
    <property type="nucleotide sequence ID" value="NZ_AP026800.1"/>
</dbReference>
<comment type="subcellular location">
    <subcellularLocation>
        <location evidence="1">Cell envelope</location>
    </subcellularLocation>
</comment>
<reference evidence="5 6" key="1">
    <citation type="journal article" date="2023" name="Microbiol. Spectr.">
        <title>Symbiosis of Carpenter Bees with Uncharacterized Lactic Acid Bacteria Showing NAD Auxotrophy.</title>
        <authorList>
            <person name="Kawasaki S."/>
            <person name="Ozawa K."/>
            <person name="Mori T."/>
            <person name="Yamamoto A."/>
            <person name="Ito M."/>
            <person name="Ohkuma M."/>
            <person name="Sakamoto M."/>
            <person name="Matsutani M."/>
        </authorList>
    </citation>
    <scope>NUCLEOTIDE SEQUENCE [LARGE SCALE GENOMIC DNA]</scope>
    <source>
        <strain evidence="5 6">KimH</strain>
    </source>
</reference>
<organism evidence="5 6">
    <name type="scientific">Bombiscardovia apis</name>
    <dbReference type="NCBI Taxonomy" id="2932182"/>
    <lineage>
        <taxon>Bacteria</taxon>
        <taxon>Bacillati</taxon>
        <taxon>Actinomycetota</taxon>
        <taxon>Actinomycetes</taxon>
        <taxon>Bifidobacteriales</taxon>
        <taxon>Bifidobacteriaceae</taxon>
        <taxon>Bombiscardovia</taxon>
    </lineage>
</organism>
<sequence length="504" mass="51326">MKLSSISLKRTAAGLAASALLATGVGVAVLNNSSAFAGGVSPRACVVDTSTIADCFSTDLAPIIVDAAGAASDTDVFTSSMVSNITDITIAREPDITSFPVQNWGGIGELTNLNQIDASATAMTAVDLAALAATPVAGQIEILNLSGNPTITDYSSLSGFTKAVTPTPPPAIFELILMGNNPQNGYFPNSNWELPGVGTLSVDANTNLSAATYAKFPNLINGVQIQMGLQAQPDETVIRNSAPVKLPKIKVGPAGSEVALTDTDISNLSPAGGDVIIDLDNVVWPAPTAVGDATYSYEFSKKDGSITYTGVVQMDVHVKGATPQVTFQDASGTVAAQTIATKYDASGKIALDGTAPAAARDGYTFDGWFYADGSAFDSADVKASVDSATGDYQDVTVSAKWTEVVVPVDDDDTTTPSDDDTKTPVAEEKPAPQAPAAEKKPADPAPAPKPADPKPADPAAQNEAKGGESLASTGSDVMPFAVGAVALLALAGAGLAASRRLGNK</sequence>
<evidence type="ECO:0000256" key="2">
    <source>
        <dbReference type="SAM" id="MobiDB-lite"/>
    </source>
</evidence>
<evidence type="ECO:0000256" key="1">
    <source>
        <dbReference type="ARBA" id="ARBA00004196"/>
    </source>
</evidence>
<protein>
    <recommendedName>
        <fullName evidence="7">Gram-positive cocci surface proteins LPxTG domain-containing protein</fullName>
    </recommendedName>
</protein>
<dbReference type="InterPro" id="IPR032675">
    <property type="entry name" value="LRR_dom_sf"/>
</dbReference>
<evidence type="ECO:0000313" key="6">
    <source>
        <dbReference type="Proteomes" id="UP001321748"/>
    </source>
</evidence>
<keyword evidence="3" id="KW-0812">Transmembrane</keyword>
<evidence type="ECO:0000256" key="4">
    <source>
        <dbReference type="SAM" id="SignalP"/>
    </source>
</evidence>
<feature type="region of interest" description="Disordered" evidence="2">
    <location>
        <begin position="406"/>
        <end position="475"/>
    </location>
</feature>
<feature type="transmembrane region" description="Helical" evidence="3">
    <location>
        <begin position="477"/>
        <end position="497"/>
    </location>
</feature>
<keyword evidence="3" id="KW-0472">Membrane</keyword>
<dbReference type="Proteomes" id="UP001321748">
    <property type="component" value="Chromosome"/>
</dbReference>
<name>A0ABM8BEG3_9BIFI</name>
<feature type="chain" id="PRO_5047394940" description="Gram-positive cocci surface proteins LPxTG domain-containing protein" evidence="4">
    <location>
        <begin position="38"/>
        <end position="504"/>
    </location>
</feature>
<dbReference type="NCBIfam" id="TIGR02543">
    <property type="entry name" value="List_Bact_rpt"/>
    <property type="match status" value="1"/>
</dbReference>
<evidence type="ECO:0000256" key="3">
    <source>
        <dbReference type="SAM" id="Phobius"/>
    </source>
</evidence>
<keyword evidence="4" id="KW-0732">Signal</keyword>
<evidence type="ECO:0000313" key="5">
    <source>
        <dbReference type="EMBL" id="BDR55318.1"/>
    </source>
</evidence>
<proteinExistence type="predicted"/>
<keyword evidence="6" id="KW-1185">Reference proteome</keyword>
<dbReference type="Gene3D" id="2.60.40.4270">
    <property type="entry name" value="Listeria-Bacteroides repeat domain"/>
    <property type="match status" value="1"/>
</dbReference>
<feature type="signal peptide" evidence="4">
    <location>
        <begin position="1"/>
        <end position="37"/>
    </location>
</feature>